<accession>A0A7S3SER6</accession>
<evidence type="ECO:0000256" key="1">
    <source>
        <dbReference type="SAM" id="MobiDB-lite"/>
    </source>
</evidence>
<sequence length="585" mass="59545">MSSELGIGLGYAATLLQVHLGIGFILVVVGAAGKSASRGAAWEVTLRSAAAAAGPVPLLATFALIQASGASPDFLTFAGLAVATASVLLGTLLALLIPTLGLNVADVNSKTGEIICESFDDESGLAARLSMAARAVSCLRFLGASLLLFGAVPAGTQLLFSSVLLRLALLIHAACAATHALGISFAPLVAAAEHAAKVAPLAGGLGLLDHLAYGPATMLTAPMQPSVYIAAVAALQLGLILVAAGEPQEPLRFEFDLGLGSVFPETIAHVSIGGFYLSLAIGTVRVLTGTYDIQASLSGFSIEWGAPLVAAAALLATLHVLVHLLEVVLAHITDKTLLANGATNGDHAVDTSTIGNIKAVVAPIFTLALALVTMHLGQPASTGSMAADMTLALATMPLRYGFVLAAAGVALQVLMLVVFTVSHCDEEPVPPPPFDGSGCLQWEPEGDTACKAVTGIRWATLTLLVGGLALGWVGLGTIPWVIIGATVVPLVYAFLPAEAREVAGGVVATAIAGLKHFVEFLMTCAGGFMSSRQQALAAMAEKRAAEKAAAMMAEMGESEAKKNKAKGTGKGKAAPQAWKAPKKHK</sequence>
<feature type="transmembrane region" description="Helical" evidence="2">
    <location>
        <begin position="398"/>
        <end position="421"/>
    </location>
</feature>
<proteinExistence type="predicted"/>
<feature type="transmembrane region" description="Helical" evidence="2">
    <location>
        <begin position="44"/>
        <end position="65"/>
    </location>
</feature>
<reference evidence="3" key="1">
    <citation type="submission" date="2021-01" db="EMBL/GenBank/DDBJ databases">
        <authorList>
            <person name="Corre E."/>
            <person name="Pelletier E."/>
            <person name="Niang G."/>
            <person name="Scheremetjew M."/>
            <person name="Finn R."/>
            <person name="Kale V."/>
            <person name="Holt S."/>
            <person name="Cochrane G."/>
            <person name="Meng A."/>
            <person name="Brown T."/>
            <person name="Cohen L."/>
        </authorList>
    </citation>
    <scope>NUCLEOTIDE SEQUENCE</scope>
    <source>
        <strain evidence="3">SPMC142</strain>
    </source>
</reference>
<protein>
    <submittedName>
        <fullName evidence="3">Uncharacterized protein</fullName>
    </submittedName>
</protein>
<feature type="transmembrane region" description="Helical" evidence="2">
    <location>
        <begin position="77"/>
        <end position="100"/>
    </location>
</feature>
<feature type="transmembrane region" description="Helical" evidence="2">
    <location>
        <begin position="12"/>
        <end position="32"/>
    </location>
</feature>
<evidence type="ECO:0000256" key="2">
    <source>
        <dbReference type="SAM" id="Phobius"/>
    </source>
</evidence>
<evidence type="ECO:0000313" key="3">
    <source>
        <dbReference type="EMBL" id="CAE0551614.1"/>
    </source>
</evidence>
<keyword evidence="2" id="KW-0472">Membrane</keyword>
<dbReference type="EMBL" id="HBIQ01040701">
    <property type="protein sequence ID" value="CAE0551614.1"/>
    <property type="molecule type" value="Transcribed_RNA"/>
</dbReference>
<feature type="transmembrane region" description="Helical" evidence="2">
    <location>
        <begin position="266"/>
        <end position="287"/>
    </location>
</feature>
<feature type="transmembrane region" description="Helical" evidence="2">
    <location>
        <begin position="138"/>
        <end position="160"/>
    </location>
</feature>
<gene>
    <name evidence="3" type="ORF">SACU0126_LOCUS13045</name>
</gene>
<feature type="transmembrane region" description="Helical" evidence="2">
    <location>
        <begin position="469"/>
        <end position="495"/>
    </location>
</feature>
<name>A0A7S3SER6_9SPIT</name>
<feature type="transmembrane region" description="Helical" evidence="2">
    <location>
        <begin position="227"/>
        <end position="246"/>
    </location>
</feature>
<keyword evidence="2" id="KW-1133">Transmembrane helix</keyword>
<feature type="transmembrane region" description="Helical" evidence="2">
    <location>
        <begin position="353"/>
        <end position="377"/>
    </location>
</feature>
<organism evidence="3">
    <name type="scientific">Strombidinopsis acuminata</name>
    <dbReference type="NCBI Taxonomy" id="141414"/>
    <lineage>
        <taxon>Eukaryota</taxon>
        <taxon>Sar</taxon>
        <taxon>Alveolata</taxon>
        <taxon>Ciliophora</taxon>
        <taxon>Intramacronucleata</taxon>
        <taxon>Spirotrichea</taxon>
        <taxon>Choreotrichia</taxon>
        <taxon>Choreotrichida</taxon>
        <taxon>Strombidinopsidae</taxon>
        <taxon>Strombidinopsis</taxon>
    </lineage>
</organism>
<feature type="transmembrane region" description="Helical" evidence="2">
    <location>
        <begin position="308"/>
        <end position="333"/>
    </location>
</feature>
<keyword evidence="2" id="KW-0812">Transmembrane</keyword>
<feature type="region of interest" description="Disordered" evidence="1">
    <location>
        <begin position="555"/>
        <end position="585"/>
    </location>
</feature>
<feature type="transmembrane region" description="Helical" evidence="2">
    <location>
        <begin position="166"/>
        <end position="190"/>
    </location>
</feature>
<dbReference type="AlphaFoldDB" id="A0A7S3SER6"/>